<dbReference type="PROSITE" id="PS50850">
    <property type="entry name" value="MFS"/>
    <property type="match status" value="1"/>
</dbReference>
<protein>
    <submittedName>
        <fullName evidence="8">Solute carrier family 22 member 20-like</fullName>
    </submittedName>
</protein>
<dbReference type="KEGG" id="zca:113914441"/>
<name>A0A6J2BTV0_ZALCA</name>
<evidence type="ECO:0000313" key="8">
    <source>
        <dbReference type="RefSeq" id="XP_027435465.1"/>
    </source>
</evidence>
<feature type="transmembrane region" description="Helical" evidence="5">
    <location>
        <begin position="496"/>
        <end position="519"/>
    </location>
</feature>
<evidence type="ECO:0000256" key="5">
    <source>
        <dbReference type="SAM" id="Phobius"/>
    </source>
</evidence>
<dbReference type="SUPFAM" id="SSF103473">
    <property type="entry name" value="MFS general substrate transporter"/>
    <property type="match status" value="1"/>
</dbReference>
<feature type="transmembrane region" description="Helical" evidence="5">
    <location>
        <begin position="243"/>
        <end position="260"/>
    </location>
</feature>
<feature type="transmembrane region" description="Helical" evidence="5">
    <location>
        <begin position="6"/>
        <end position="25"/>
    </location>
</feature>
<dbReference type="GeneID" id="113914441"/>
<keyword evidence="3 5" id="KW-1133">Transmembrane helix</keyword>
<organism evidence="7 8">
    <name type="scientific">Zalophus californianus</name>
    <name type="common">California sealion</name>
    <dbReference type="NCBI Taxonomy" id="9704"/>
    <lineage>
        <taxon>Eukaryota</taxon>
        <taxon>Metazoa</taxon>
        <taxon>Chordata</taxon>
        <taxon>Craniata</taxon>
        <taxon>Vertebrata</taxon>
        <taxon>Euteleostomi</taxon>
        <taxon>Mammalia</taxon>
        <taxon>Eutheria</taxon>
        <taxon>Laurasiatheria</taxon>
        <taxon>Carnivora</taxon>
        <taxon>Caniformia</taxon>
        <taxon>Pinnipedia</taxon>
        <taxon>Otariidae</taxon>
        <taxon>Zalophus</taxon>
    </lineage>
</organism>
<evidence type="ECO:0000256" key="1">
    <source>
        <dbReference type="ARBA" id="ARBA00004127"/>
    </source>
</evidence>
<sequence>MGNFQILQTVLMMFPAILIACHSFLQNFTATTPEHHCRPTNWTNGSHVPEGVGDGDLLQVFIPLDKDQKPERCLRFSEPHWQILNLNGTSSLSLDTEACLDGWVYDQTVGSSIVSEWDLVCEHKSLKSIAQSIYMTGQLVGATAFGIFSDSIPANPVGSVINIDQDPPPPLAVPLATTRSSCTWLAETAFEGASLLLPILDLAFCYSQIDGKSHLVDTEQILALLCSTFPGCRCGRKTALQSGTLLMIIMGTSAAFAPSFPAYCVLRFLSGVAMTGIIITSLCLAMEWTPTQKRTLVNIYTMYMITLGQVVLTGLAYLIQQWRWLQGTVSVAYVIILLYSWGLPESACWLITHNKPDKAVKNLQTVARLNGRKEQGRKLTPEVVRIHVQEDTAAVKESPFFLDLFRTPGLCRITCCIALGWFSTGFSFYGLGLDVQRFGFNIYWTQVLFTVVDIPTKLMTGLSMAYFGRRITTVSLLLVAGCTILVTAFLPQDMNTFQMVLCLLGKGSLAGCFSCLYLYTMELFPTEVRQIGMSAGIFSTRLGSLLSPMVYILGNHSPLLQPVIFGLVPIVAAVAGSFLMETNNQPLLNTIQETEKRIKMAQDKQRNISENITKNGLAALLPEKTKVECTV</sequence>
<dbReference type="GO" id="GO:0022857">
    <property type="term" value="F:transmembrane transporter activity"/>
    <property type="evidence" value="ECO:0007669"/>
    <property type="project" value="InterPro"/>
</dbReference>
<comment type="subcellular location">
    <subcellularLocation>
        <location evidence="1">Endomembrane system</location>
        <topology evidence="1">Multi-pass membrane protein</topology>
    </subcellularLocation>
</comment>
<proteinExistence type="predicted"/>
<dbReference type="PANTHER" id="PTHR24064">
    <property type="entry name" value="SOLUTE CARRIER FAMILY 22 MEMBER"/>
    <property type="match status" value="1"/>
</dbReference>
<dbReference type="RefSeq" id="XP_027435465.1">
    <property type="nucleotide sequence ID" value="XM_027579664.1"/>
</dbReference>
<dbReference type="GO" id="GO:0016020">
    <property type="term" value="C:membrane"/>
    <property type="evidence" value="ECO:0007669"/>
    <property type="project" value="InterPro"/>
</dbReference>
<dbReference type="OrthoDB" id="2544694at2759"/>
<keyword evidence="7" id="KW-1185">Reference proteome</keyword>
<dbReference type="InterPro" id="IPR005828">
    <property type="entry name" value="MFS_sugar_transport-like"/>
</dbReference>
<reference evidence="8" key="1">
    <citation type="submission" date="2025-08" db="UniProtKB">
        <authorList>
            <consortium name="RefSeq"/>
        </authorList>
    </citation>
    <scope>IDENTIFICATION</scope>
    <source>
        <tissue evidence="8">Blood</tissue>
    </source>
</reference>
<feature type="transmembrane region" description="Helical" evidence="5">
    <location>
        <begin position="471"/>
        <end position="490"/>
    </location>
</feature>
<dbReference type="Gene3D" id="1.20.1250.20">
    <property type="entry name" value="MFS general substrate transporter like domains"/>
    <property type="match status" value="1"/>
</dbReference>
<dbReference type="InterPro" id="IPR020846">
    <property type="entry name" value="MFS_dom"/>
</dbReference>
<evidence type="ECO:0000259" key="6">
    <source>
        <dbReference type="PROSITE" id="PS50850"/>
    </source>
</evidence>
<dbReference type="Proteomes" id="UP000515165">
    <property type="component" value="Chromosome 11"/>
</dbReference>
<accession>A0A6J2BTV0</accession>
<feature type="transmembrane region" description="Helical" evidence="5">
    <location>
        <begin position="297"/>
        <end position="319"/>
    </location>
</feature>
<feature type="transmembrane region" description="Helical" evidence="5">
    <location>
        <begin position="266"/>
        <end position="285"/>
    </location>
</feature>
<keyword evidence="4 5" id="KW-0472">Membrane</keyword>
<evidence type="ECO:0000313" key="7">
    <source>
        <dbReference type="Proteomes" id="UP000515165"/>
    </source>
</evidence>
<keyword evidence="2 5" id="KW-0812">Transmembrane</keyword>
<dbReference type="InterPro" id="IPR036259">
    <property type="entry name" value="MFS_trans_sf"/>
</dbReference>
<feature type="transmembrane region" description="Helical" evidence="5">
    <location>
        <begin position="531"/>
        <end position="553"/>
    </location>
</feature>
<feature type="domain" description="Major facilitator superfamily (MFS) profile" evidence="6">
    <location>
        <begin position="139"/>
        <end position="584"/>
    </location>
</feature>
<dbReference type="GO" id="GO:0012505">
    <property type="term" value="C:endomembrane system"/>
    <property type="evidence" value="ECO:0007669"/>
    <property type="project" value="UniProtKB-SubCell"/>
</dbReference>
<feature type="transmembrane region" description="Helical" evidence="5">
    <location>
        <begin position="442"/>
        <end position="459"/>
    </location>
</feature>
<feature type="transmembrane region" description="Helical" evidence="5">
    <location>
        <begin position="331"/>
        <end position="351"/>
    </location>
</feature>
<evidence type="ECO:0000256" key="4">
    <source>
        <dbReference type="ARBA" id="ARBA00023136"/>
    </source>
</evidence>
<gene>
    <name evidence="8" type="primary">LOC113914441</name>
</gene>
<feature type="transmembrane region" description="Helical" evidence="5">
    <location>
        <begin position="559"/>
        <end position="580"/>
    </location>
</feature>
<evidence type="ECO:0000256" key="2">
    <source>
        <dbReference type="ARBA" id="ARBA00022692"/>
    </source>
</evidence>
<evidence type="ECO:0000256" key="3">
    <source>
        <dbReference type="ARBA" id="ARBA00022989"/>
    </source>
</evidence>
<dbReference type="Pfam" id="PF00083">
    <property type="entry name" value="Sugar_tr"/>
    <property type="match status" value="1"/>
</dbReference>
<dbReference type="AlphaFoldDB" id="A0A6J2BTV0"/>
<feature type="transmembrane region" description="Helical" evidence="5">
    <location>
        <begin position="410"/>
        <end position="430"/>
    </location>
</feature>